<keyword evidence="1" id="KW-0732">Signal</keyword>
<evidence type="ECO:0000313" key="3">
    <source>
        <dbReference type="EMBL" id="KOG42940.1"/>
    </source>
</evidence>
<dbReference type="PRINTS" id="PR01388">
    <property type="entry name" value="CDTOXINB"/>
</dbReference>
<evidence type="ECO:0000256" key="1">
    <source>
        <dbReference type="ARBA" id="ARBA00022729"/>
    </source>
</evidence>
<gene>
    <name evidence="3" type="ORF">ADK37_03050</name>
</gene>
<dbReference type="eggNOG" id="COG2755">
    <property type="taxonomic scope" value="Bacteria"/>
</dbReference>
<organism evidence="3 4">
    <name type="scientific">Streptomyces resistomycificus</name>
    <dbReference type="NCBI Taxonomy" id="67356"/>
    <lineage>
        <taxon>Bacteria</taxon>
        <taxon>Bacillati</taxon>
        <taxon>Actinomycetota</taxon>
        <taxon>Actinomycetes</taxon>
        <taxon>Kitasatosporales</taxon>
        <taxon>Streptomycetaceae</taxon>
        <taxon>Streptomyces</taxon>
        <taxon>Streptomyces aurantiacus group</taxon>
    </lineage>
</organism>
<feature type="domain" description="SGNH hydrolase-type esterase" evidence="2">
    <location>
        <begin position="159"/>
        <end position="343"/>
    </location>
</feature>
<keyword evidence="4" id="KW-1185">Reference proteome</keyword>
<dbReference type="InterPro" id="IPR003539">
    <property type="entry name" value="CD_toxinB"/>
</dbReference>
<dbReference type="Proteomes" id="UP000037251">
    <property type="component" value="Unassembled WGS sequence"/>
</dbReference>
<dbReference type="InterPro" id="IPR013517">
    <property type="entry name" value="FG-GAP"/>
</dbReference>
<dbReference type="Pfam" id="PF13517">
    <property type="entry name" value="FG-GAP_3"/>
    <property type="match status" value="2"/>
</dbReference>
<dbReference type="SUPFAM" id="SSF52266">
    <property type="entry name" value="SGNH hydrolase"/>
    <property type="match status" value="1"/>
</dbReference>
<dbReference type="InterPro" id="IPR036691">
    <property type="entry name" value="Endo/exonu/phosph_ase_sf"/>
</dbReference>
<name>A0A0L8LXZ8_9ACTN</name>
<proteinExistence type="predicted"/>
<dbReference type="PANTHER" id="PTHR30383:SF5">
    <property type="entry name" value="SGNH HYDROLASE-TYPE ESTERASE DOMAIN-CONTAINING PROTEIN"/>
    <property type="match status" value="1"/>
</dbReference>
<evidence type="ECO:0000259" key="2">
    <source>
        <dbReference type="Pfam" id="PF13472"/>
    </source>
</evidence>
<dbReference type="SUPFAM" id="SSF56219">
    <property type="entry name" value="DNase I-like"/>
    <property type="match status" value="1"/>
</dbReference>
<dbReference type="Gene3D" id="3.40.50.1110">
    <property type="entry name" value="SGNH hydrolase"/>
    <property type="match status" value="1"/>
</dbReference>
<protein>
    <recommendedName>
        <fullName evidence="2">SGNH hydrolase-type esterase domain-containing protein</fullName>
    </recommendedName>
</protein>
<dbReference type="GO" id="GO:0004622">
    <property type="term" value="F:phosphatidylcholine lysophospholipase activity"/>
    <property type="evidence" value="ECO:0007669"/>
    <property type="project" value="TreeGrafter"/>
</dbReference>
<dbReference type="STRING" id="67356.AQJ84_03030"/>
<dbReference type="InterPro" id="IPR051532">
    <property type="entry name" value="Ester_Hydrolysis_Enzymes"/>
</dbReference>
<dbReference type="InterPro" id="IPR036514">
    <property type="entry name" value="SGNH_hydro_sf"/>
</dbReference>
<evidence type="ECO:0000313" key="4">
    <source>
        <dbReference type="Proteomes" id="UP000037251"/>
    </source>
</evidence>
<reference evidence="4" key="1">
    <citation type="submission" date="2015-07" db="EMBL/GenBank/DDBJ databases">
        <authorList>
            <person name="Ju K.-S."/>
            <person name="Doroghazi J.R."/>
            <person name="Metcalf W.W."/>
        </authorList>
    </citation>
    <scope>NUCLEOTIDE SEQUENCE [LARGE SCALE GENOMIC DNA]</scope>
    <source>
        <strain evidence="4">NRRL 2290</strain>
    </source>
</reference>
<dbReference type="Pfam" id="PF13472">
    <property type="entry name" value="Lipase_GDSL_2"/>
    <property type="match status" value="1"/>
</dbReference>
<dbReference type="Gene3D" id="3.60.10.10">
    <property type="entry name" value="Endonuclease/exonuclease/phosphatase"/>
    <property type="match status" value="1"/>
</dbReference>
<dbReference type="InterPro" id="IPR013830">
    <property type="entry name" value="SGNH_hydro"/>
</dbReference>
<sequence length="666" mass="72001">MNIAIMTRGVPDQVRVVDNPISAGRRALGVRFGQHWYFTFHGLSGGGGDSARMLDAIDDAVGLWASQDGTSYEWAVGGDFNASPEDLQGRPHFPVAQVYRTRQATQAGSGELDYVVADQWVDRLPSRLARGGSDHWAVQVGPDQPVSDPSAPVPTRVEVLGDSISHGINSSHGNGYRAGLYDDLKYNFIVDDTGMVMKRDVDMVGSRRSGGMADADHEGHPGFRIDEIADVADCSIKEHRPNLVTLMAGTNDMNQNYQLDRAPERLGALIDQILRDAPEATVLVATLIPSTKAGMQAKIDRYNAELPRIVDERREQGKHVRLVSMGELTTEDVDGSHPDDEGYLKVARAFHAAALLVESQGWLKEPVPVTEGACDPTGPDTGEGEGGSAAGEGWHSLGVIAPGMQSPRGRTDLADFDGDGREDYVRVPDTGRLRIGLNTRAEPGKPHWADVDTDFSVQDSDQAESLRFADLTGDGRSDIVEVRPTGSSTEILIHYVNEGVRDGRITWSGAVVATNPKAAGVRRESVRFADVNGDRRDDYLRVGDDGAVHAYLNLPAQNSGYRFEEILNWAPGVSYGSRDKLRLADVNGDGKDDYLMVGSTGAVHAYINDGGRGAGGFTEHRNFVKETGYPGEKSAFRDISGDGKADYVVVYNGGAVRCWLNRGGNI</sequence>
<dbReference type="PATRIC" id="fig|67356.5.peg.658"/>
<dbReference type="AlphaFoldDB" id="A0A0L8LXZ8"/>
<comment type="caution">
    <text evidence="3">The sequence shown here is derived from an EMBL/GenBank/DDBJ whole genome shotgun (WGS) entry which is preliminary data.</text>
</comment>
<dbReference type="EMBL" id="LGUS01000013">
    <property type="protein sequence ID" value="KOG42940.1"/>
    <property type="molecule type" value="Genomic_DNA"/>
</dbReference>
<dbReference type="InterPro" id="IPR028994">
    <property type="entry name" value="Integrin_alpha_N"/>
</dbReference>
<dbReference type="CDD" id="cd01833">
    <property type="entry name" value="XynB_like"/>
    <property type="match status" value="1"/>
</dbReference>
<dbReference type="PANTHER" id="PTHR30383">
    <property type="entry name" value="THIOESTERASE 1/PROTEASE 1/LYSOPHOSPHOLIPASE L1"/>
    <property type="match status" value="1"/>
</dbReference>
<dbReference type="SUPFAM" id="SSF69318">
    <property type="entry name" value="Integrin alpha N-terminal domain"/>
    <property type="match status" value="1"/>
</dbReference>
<accession>A0A0L8LXZ8</accession>